<accession>A0A0F9KP57</accession>
<protein>
    <submittedName>
        <fullName evidence="1">Uncharacterized protein</fullName>
    </submittedName>
</protein>
<gene>
    <name evidence="1" type="ORF">LCGC14_1306620</name>
</gene>
<name>A0A0F9KP57_9ZZZZ</name>
<proteinExistence type="predicted"/>
<reference evidence="1" key="1">
    <citation type="journal article" date="2015" name="Nature">
        <title>Complex archaea that bridge the gap between prokaryotes and eukaryotes.</title>
        <authorList>
            <person name="Spang A."/>
            <person name="Saw J.H."/>
            <person name="Jorgensen S.L."/>
            <person name="Zaremba-Niedzwiedzka K."/>
            <person name="Martijn J."/>
            <person name="Lind A.E."/>
            <person name="van Eijk R."/>
            <person name="Schleper C."/>
            <person name="Guy L."/>
            <person name="Ettema T.J."/>
        </authorList>
    </citation>
    <scope>NUCLEOTIDE SEQUENCE</scope>
</reference>
<dbReference type="Pfam" id="PF21189">
    <property type="entry name" value="PHA02142"/>
    <property type="match status" value="1"/>
</dbReference>
<comment type="caution">
    <text evidence="1">The sequence shown here is derived from an EMBL/GenBank/DDBJ whole genome shotgun (WGS) entry which is preliminary data.</text>
</comment>
<sequence>MERPFLIRPGARMVCGVAVIQIVDEINPIPGADRIETANILGWKVVVKKGDFKAGAECVYCEIDSVLPEREEFAFLEKVKYRIKTICLRKQISQGICFPLEILNNIPHAHFEWVPSPAGHIPTIFSDSYKGNKELKDWYKELSVGDDITEILGVKKYEIPPHRKALMGNVKGPFPGYVPKTDEMRVQSIPAILDELRGVT</sequence>
<dbReference type="EMBL" id="LAZR01007673">
    <property type="protein sequence ID" value="KKM83708.1"/>
    <property type="molecule type" value="Genomic_DNA"/>
</dbReference>
<dbReference type="AlphaFoldDB" id="A0A0F9KP57"/>
<organism evidence="1">
    <name type="scientific">marine sediment metagenome</name>
    <dbReference type="NCBI Taxonomy" id="412755"/>
    <lineage>
        <taxon>unclassified sequences</taxon>
        <taxon>metagenomes</taxon>
        <taxon>ecological metagenomes</taxon>
    </lineage>
</organism>
<evidence type="ECO:0000313" key="1">
    <source>
        <dbReference type="EMBL" id="KKM83708.1"/>
    </source>
</evidence>